<evidence type="ECO:0000313" key="1">
    <source>
        <dbReference type="EMBL" id="EAK0451330.1"/>
    </source>
</evidence>
<dbReference type="OMA" id="RFNRRMC"/>
<accession>A0A5L8PSJ7</accession>
<dbReference type="Pfam" id="PF04301">
    <property type="entry name" value="BioG"/>
    <property type="match status" value="1"/>
</dbReference>
<dbReference type="EMBL" id="AACCWZ010000041">
    <property type="protein sequence ID" value="EAK0451975.1"/>
    <property type="molecule type" value="Genomic_DNA"/>
</dbReference>
<sequence>MKTYFLHKNENSSNLILFFSGFCSHFSHFSHLKSDENVLMVYDYSDFNFDIDLTKFKNITLIAWSMGVCVASKILKDIKFDKKIAINGTDLPINDEFGIKEAIFRLTMKKFDLENFKKNMFEDDLNLSKNFKFNDEFYLKNELLSLYEFCTKDLNENFIWDKALLSKNDKIFPFNASFKFFKDKAFILDKGHFIFFDFNTWNEF</sequence>
<dbReference type="AlphaFoldDB" id="A0A5L8PSJ7"/>
<name>A0A5L8PSJ7_CAMLA</name>
<comment type="caution">
    <text evidence="1">The sequence shown here is derived from an EMBL/GenBank/DDBJ whole genome shotgun (WGS) entry which is preliminary data.</text>
</comment>
<protein>
    <submittedName>
        <fullName evidence="1">DUF452 family protein</fullName>
    </submittedName>
</protein>
<reference evidence="1 3" key="1">
    <citation type="submission" date="2018-05" db="EMBL/GenBank/DDBJ databases">
        <authorList>
            <consortium name="PulseNet: The National Subtyping Network for Foodborne Disease Surveillance"/>
            <person name="Tarr C.L."/>
            <person name="Trees E."/>
            <person name="Katz L.S."/>
            <person name="Carleton-Romer H.A."/>
            <person name="Stroika S."/>
            <person name="Kucerova Z."/>
            <person name="Roache K.F."/>
            <person name="Sabol A.L."/>
            <person name="Besser J."/>
            <person name="Gerner-Smidt P."/>
        </authorList>
    </citation>
    <scope>NUCLEOTIDE SEQUENCE [LARGE SCALE GENOMIC DNA]</scope>
    <source>
        <strain evidence="1 3">20110455</strain>
    </source>
</reference>
<gene>
    <name evidence="1" type="ORF">YZ36_04960</name>
    <name evidence="2" type="ORF">YZ36_08405</name>
</gene>
<dbReference type="InterPro" id="IPR007398">
    <property type="entry name" value="BioG"/>
</dbReference>
<dbReference type="GeneID" id="66288087"/>
<dbReference type="EMBL" id="AACCWZ010000006">
    <property type="protein sequence ID" value="EAK0451330.1"/>
    <property type="molecule type" value="Genomic_DNA"/>
</dbReference>
<evidence type="ECO:0000313" key="2">
    <source>
        <dbReference type="EMBL" id="EAK0451975.1"/>
    </source>
</evidence>
<evidence type="ECO:0000313" key="3">
    <source>
        <dbReference type="Proteomes" id="UP000405656"/>
    </source>
</evidence>
<organism evidence="1 3">
    <name type="scientific">Campylobacter lari</name>
    <dbReference type="NCBI Taxonomy" id="201"/>
    <lineage>
        <taxon>Bacteria</taxon>
        <taxon>Pseudomonadati</taxon>
        <taxon>Campylobacterota</taxon>
        <taxon>Epsilonproteobacteria</taxon>
        <taxon>Campylobacterales</taxon>
        <taxon>Campylobacteraceae</taxon>
        <taxon>Campylobacter</taxon>
    </lineage>
</organism>
<dbReference type="Proteomes" id="UP000405656">
    <property type="component" value="Unassembled WGS sequence"/>
</dbReference>
<proteinExistence type="predicted"/>
<dbReference type="RefSeq" id="WP_012662084.1">
    <property type="nucleotide sequence ID" value="NZ_CBCUZC010000046.1"/>
</dbReference>